<evidence type="ECO:0000313" key="2">
    <source>
        <dbReference type="Proteomes" id="UP000218387"/>
    </source>
</evidence>
<dbReference type="KEGG" id="emt:CPZ25_005630"/>
<evidence type="ECO:0008006" key="3">
    <source>
        <dbReference type="Google" id="ProtNLM"/>
    </source>
</evidence>
<proteinExistence type="predicted"/>
<dbReference type="AlphaFoldDB" id="A0A4P9C5U8"/>
<dbReference type="RefSeq" id="WP_096919589.1">
    <property type="nucleotide sequence ID" value="NZ_CP029487.1"/>
</dbReference>
<accession>A0A4P9C5U8</accession>
<reference evidence="1 2" key="1">
    <citation type="submission" date="2018-05" db="EMBL/GenBank/DDBJ databases">
        <title>Genome comparison of Eubacterium sp.</title>
        <authorList>
            <person name="Feng Y."/>
            <person name="Sanchez-Andrea I."/>
            <person name="Stams A.J.M."/>
            <person name="De Vos W.M."/>
        </authorList>
    </citation>
    <scope>NUCLEOTIDE SEQUENCE [LARGE SCALE GENOMIC DNA]</scope>
    <source>
        <strain evidence="1 2">YI</strain>
    </source>
</reference>
<gene>
    <name evidence="1" type="ORF">CPZ25_005630</name>
</gene>
<sequence>MNIGELVKRSGKVAFFGVPKEGGEPTFNRMKGFTDMSQSKNPSEYSRKYVDEDFEQTDVTGYSPSISYTFDMYNGNPVLEDIVKITDNELTGNDAIRDIVLVDIASKKAVKRSFAIVPDTEGDSTDAYTYSGNLKVKGEKVFGTVVLSENDTVCTFTESSGSNPETPEV</sequence>
<keyword evidence="2" id="KW-1185">Reference proteome</keyword>
<dbReference type="EMBL" id="CP029487">
    <property type="protein sequence ID" value="QCT70829.1"/>
    <property type="molecule type" value="Genomic_DNA"/>
</dbReference>
<protein>
    <recommendedName>
        <fullName evidence="3">Phage tail protein</fullName>
    </recommendedName>
</protein>
<organism evidence="1 2">
    <name type="scientific">Eubacterium maltosivorans</name>
    <dbReference type="NCBI Taxonomy" id="2041044"/>
    <lineage>
        <taxon>Bacteria</taxon>
        <taxon>Bacillati</taxon>
        <taxon>Bacillota</taxon>
        <taxon>Clostridia</taxon>
        <taxon>Eubacteriales</taxon>
        <taxon>Eubacteriaceae</taxon>
        <taxon>Eubacterium</taxon>
    </lineage>
</organism>
<evidence type="ECO:0000313" key="1">
    <source>
        <dbReference type="EMBL" id="QCT70829.1"/>
    </source>
</evidence>
<dbReference type="Proteomes" id="UP000218387">
    <property type="component" value="Chromosome"/>
</dbReference>
<name>A0A4P9C5U8_EUBML</name>